<dbReference type="PRINTS" id="PR01264">
    <property type="entry name" value="MECHCHANNEL"/>
</dbReference>
<comment type="similarity">
    <text evidence="2 10">Belongs to the MscL family.</text>
</comment>
<keyword evidence="6 10" id="KW-1133">Transmembrane helix</keyword>
<evidence type="ECO:0000256" key="5">
    <source>
        <dbReference type="ARBA" id="ARBA00022692"/>
    </source>
</evidence>
<feature type="transmembrane region" description="Helical" evidence="10">
    <location>
        <begin position="86"/>
        <end position="112"/>
    </location>
</feature>
<name>A0A378XDW6_9BURK</name>
<evidence type="ECO:0000256" key="8">
    <source>
        <dbReference type="ARBA" id="ARBA00023136"/>
    </source>
</evidence>
<evidence type="ECO:0000256" key="4">
    <source>
        <dbReference type="ARBA" id="ARBA00022475"/>
    </source>
</evidence>
<evidence type="ECO:0000313" key="11">
    <source>
        <dbReference type="EMBL" id="QPT41073.1"/>
    </source>
</evidence>
<accession>A0A378XDW6</accession>
<keyword evidence="8 10" id="KW-0472">Membrane</keyword>
<keyword evidence="7 10" id="KW-0406">Ion transport</keyword>
<dbReference type="Proteomes" id="UP000254603">
    <property type="component" value="Unassembled WGS sequence"/>
</dbReference>
<evidence type="ECO:0000313" key="12">
    <source>
        <dbReference type="EMBL" id="SUA53618.1"/>
    </source>
</evidence>
<dbReference type="EMBL" id="CP065725">
    <property type="protein sequence ID" value="QPT41073.1"/>
    <property type="molecule type" value="Genomic_DNA"/>
</dbReference>
<dbReference type="NCBIfam" id="NF010557">
    <property type="entry name" value="PRK13952.1"/>
    <property type="match status" value="1"/>
</dbReference>
<dbReference type="PANTHER" id="PTHR30266:SF2">
    <property type="entry name" value="LARGE-CONDUCTANCE MECHANOSENSITIVE CHANNEL"/>
    <property type="match status" value="1"/>
</dbReference>
<organism evidence="12 13">
    <name type="scientific">Oligella ureolytica</name>
    <dbReference type="NCBI Taxonomy" id="90244"/>
    <lineage>
        <taxon>Bacteria</taxon>
        <taxon>Pseudomonadati</taxon>
        <taxon>Pseudomonadota</taxon>
        <taxon>Betaproteobacteria</taxon>
        <taxon>Burkholderiales</taxon>
        <taxon>Alcaligenaceae</taxon>
        <taxon>Oligella</taxon>
    </lineage>
</organism>
<dbReference type="GO" id="GO:0008381">
    <property type="term" value="F:mechanosensitive monoatomic ion channel activity"/>
    <property type="evidence" value="ECO:0007669"/>
    <property type="project" value="UniProtKB-UniRule"/>
</dbReference>
<protein>
    <recommendedName>
        <fullName evidence="10">Large-conductance mechanosensitive channel</fullName>
    </recommendedName>
</protein>
<proteinExistence type="inferred from homology"/>
<keyword evidence="14" id="KW-1185">Reference proteome</keyword>
<keyword evidence="9 10" id="KW-0407">Ion channel</keyword>
<dbReference type="InterPro" id="IPR001185">
    <property type="entry name" value="MS_channel"/>
</dbReference>
<dbReference type="GO" id="GO:0005886">
    <property type="term" value="C:plasma membrane"/>
    <property type="evidence" value="ECO:0007669"/>
    <property type="project" value="UniProtKB-SubCell"/>
</dbReference>
<dbReference type="PROSITE" id="PS01327">
    <property type="entry name" value="MSCL"/>
    <property type="match status" value="1"/>
</dbReference>
<dbReference type="NCBIfam" id="NF001843">
    <property type="entry name" value="PRK00567.1-4"/>
    <property type="match status" value="1"/>
</dbReference>
<evidence type="ECO:0000256" key="3">
    <source>
        <dbReference type="ARBA" id="ARBA00022448"/>
    </source>
</evidence>
<evidence type="ECO:0000313" key="13">
    <source>
        <dbReference type="Proteomes" id="UP000254603"/>
    </source>
</evidence>
<evidence type="ECO:0000256" key="2">
    <source>
        <dbReference type="ARBA" id="ARBA00007254"/>
    </source>
</evidence>
<keyword evidence="5 10" id="KW-0812">Transmembrane</keyword>
<feature type="transmembrane region" description="Helical" evidence="10">
    <location>
        <begin position="20"/>
        <end position="37"/>
    </location>
</feature>
<dbReference type="InterPro" id="IPR037673">
    <property type="entry name" value="MSC/AndL"/>
</dbReference>
<reference evidence="12 13" key="1">
    <citation type="submission" date="2018-06" db="EMBL/GenBank/DDBJ databases">
        <authorList>
            <consortium name="Pathogen Informatics"/>
            <person name="Doyle S."/>
        </authorList>
    </citation>
    <scope>NUCLEOTIDE SEQUENCE [LARGE SCALE GENOMIC DNA]</scope>
    <source>
        <strain evidence="12 13">NCTC11997</strain>
    </source>
</reference>
<keyword evidence="3 10" id="KW-0813">Transport</keyword>
<reference evidence="11 14" key="2">
    <citation type="submission" date="2020-12" db="EMBL/GenBank/DDBJ databases">
        <title>FDA dAtabase for Regulatory Grade micrObial Sequences (FDA-ARGOS): Supporting development and validation of Infectious Disease Dx tests.</title>
        <authorList>
            <person name="Sproer C."/>
            <person name="Gronow S."/>
            <person name="Severitt S."/>
            <person name="Schroder I."/>
            <person name="Tallon L."/>
            <person name="Sadzewicz L."/>
            <person name="Zhao X."/>
            <person name="Boylan J."/>
            <person name="Ott S."/>
            <person name="Bowen H."/>
            <person name="Vavikolanu K."/>
            <person name="Mehta A."/>
            <person name="Aluvathingal J."/>
            <person name="Nadendla S."/>
            <person name="Lowell S."/>
            <person name="Myers T."/>
            <person name="Yan Y."/>
            <person name="Sichtig H."/>
        </authorList>
    </citation>
    <scope>NUCLEOTIDE SEQUENCE [LARGE SCALE GENOMIC DNA]</scope>
    <source>
        <strain evidence="11 14">FDAARGOS_872</strain>
    </source>
</reference>
<evidence type="ECO:0000256" key="9">
    <source>
        <dbReference type="ARBA" id="ARBA00023303"/>
    </source>
</evidence>
<dbReference type="NCBIfam" id="TIGR00220">
    <property type="entry name" value="mscL"/>
    <property type="match status" value="1"/>
</dbReference>
<dbReference type="PANTHER" id="PTHR30266">
    <property type="entry name" value="MECHANOSENSITIVE CHANNEL MSCL"/>
    <property type="match status" value="1"/>
</dbReference>
<keyword evidence="4 10" id="KW-1003">Cell membrane</keyword>
<dbReference type="RefSeq" id="WP_018575650.1">
    <property type="nucleotide sequence ID" value="NZ_CP065725.1"/>
</dbReference>
<sequence length="164" mass="17842">MSKASNFVQEFKEFAIKGNMIDLAVGVIIGAAFGKIIDSLVKDVIMPLISFIIGGSADFSNMYVVLSRPEGYSGPETYQALTEAGANVFAYGSFITILINFILLAFVVFLLVKVIAKARASFEAEKQTVEEAPAEDPADVALLREIRDLLQKQESNLTSPKTLE</sequence>
<dbReference type="InterPro" id="IPR036019">
    <property type="entry name" value="MscL_channel"/>
</dbReference>
<keyword evidence="10" id="KW-0997">Cell inner membrane</keyword>
<dbReference type="STRING" id="1122619.GCA_000373745_02469"/>
<gene>
    <name evidence="10 12" type="primary">mscL</name>
    <name evidence="11" type="ORF">I6G29_05950</name>
    <name evidence="12" type="ORF">NCTC11997_01246</name>
</gene>
<dbReference type="SUPFAM" id="SSF81330">
    <property type="entry name" value="Gated mechanosensitive channel"/>
    <property type="match status" value="1"/>
</dbReference>
<evidence type="ECO:0000256" key="6">
    <source>
        <dbReference type="ARBA" id="ARBA00022989"/>
    </source>
</evidence>
<dbReference type="Proteomes" id="UP000594903">
    <property type="component" value="Chromosome"/>
</dbReference>
<evidence type="ECO:0000313" key="14">
    <source>
        <dbReference type="Proteomes" id="UP000594903"/>
    </source>
</evidence>
<dbReference type="EMBL" id="UGSB01000001">
    <property type="protein sequence ID" value="SUA53618.1"/>
    <property type="molecule type" value="Genomic_DNA"/>
</dbReference>
<dbReference type="InterPro" id="IPR019823">
    <property type="entry name" value="Mechanosensitive_channel_CS"/>
</dbReference>
<evidence type="ECO:0000256" key="1">
    <source>
        <dbReference type="ARBA" id="ARBA00004651"/>
    </source>
</evidence>
<dbReference type="OrthoDB" id="9810350at2"/>
<comment type="function">
    <text evidence="10">Channel that opens in response to stretch forces in the membrane lipid bilayer. May participate in the regulation of osmotic pressure changes within the cell.</text>
</comment>
<evidence type="ECO:0000256" key="7">
    <source>
        <dbReference type="ARBA" id="ARBA00023065"/>
    </source>
</evidence>
<dbReference type="Pfam" id="PF01741">
    <property type="entry name" value="MscL"/>
    <property type="match status" value="1"/>
</dbReference>
<comment type="subcellular location">
    <subcellularLocation>
        <location evidence="10">Cell inner membrane</location>
        <topology evidence="10">Multi-pass membrane protein</topology>
    </subcellularLocation>
    <subcellularLocation>
        <location evidence="1">Cell membrane</location>
        <topology evidence="1">Multi-pass membrane protein</topology>
    </subcellularLocation>
</comment>
<dbReference type="Gene3D" id="1.10.1200.120">
    <property type="entry name" value="Large-conductance mechanosensitive channel, MscL, domain 1"/>
    <property type="match status" value="1"/>
</dbReference>
<feature type="transmembrane region" description="Helical" evidence="10">
    <location>
        <begin position="44"/>
        <end position="66"/>
    </location>
</feature>
<dbReference type="AlphaFoldDB" id="A0A378XDW6"/>
<comment type="subunit">
    <text evidence="10">Homopentamer.</text>
</comment>
<evidence type="ECO:0000256" key="10">
    <source>
        <dbReference type="HAMAP-Rule" id="MF_00115"/>
    </source>
</evidence>
<dbReference type="HAMAP" id="MF_00115">
    <property type="entry name" value="MscL"/>
    <property type="match status" value="1"/>
</dbReference>